<dbReference type="FunFam" id="1.10.1900.20:FF:000001">
    <property type="entry name" value="50S ribosomal protein L20"/>
    <property type="match status" value="1"/>
</dbReference>
<dbReference type="GO" id="GO:0003735">
    <property type="term" value="F:structural constituent of ribosome"/>
    <property type="evidence" value="ECO:0007669"/>
    <property type="project" value="InterPro"/>
</dbReference>
<comment type="similarity">
    <text evidence="1 8 9">Belongs to the bacterial ribosomal protein bL20 family.</text>
</comment>
<keyword evidence="2 8" id="KW-0699">rRNA-binding</keyword>
<evidence type="ECO:0000256" key="5">
    <source>
        <dbReference type="ARBA" id="ARBA00023274"/>
    </source>
</evidence>
<dbReference type="Proteomes" id="UP000317990">
    <property type="component" value="Unassembled WGS sequence"/>
</dbReference>
<dbReference type="SUPFAM" id="SSF74731">
    <property type="entry name" value="Ribosomal protein L20"/>
    <property type="match status" value="1"/>
</dbReference>
<evidence type="ECO:0000256" key="3">
    <source>
        <dbReference type="ARBA" id="ARBA00022884"/>
    </source>
</evidence>
<keyword evidence="3 8" id="KW-0694">RNA-binding</keyword>
<sequence>MTRVKRGNVARKRRKKILRLAKGFQGSQGSLFRIANQRVMKALCNAYRDRRRRKRDFRRLWIARINAAARLNGLRYSSLMGALKKADVRINRKMLAQLAVFDRPGFDSVVASAAAAAKG</sequence>
<evidence type="ECO:0000256" key="7">
    <source>
        <dbReference type="ARBA" id="ARBA00035172"/>
    </source>
</evidence>
<organism evidence="10 11">
    <name type="scientific">Aphanocapsa feldmannii 277cV</name>
    <dbReference type="NCBI Taxonomy" id="2507553"/>
    <lineage>
        <taxon>Bacteria</taxon>
        <taxon>Bacillati</taxon>
        <taxon>Cyanobacteriota</taxon>
        <taxon>Cyanophyceae</taxon>
        <taxon>Oscillatoriophycideae</taxon>
        <taxon>Chroococcales</taxon>
        <taxon>Microcystaceae</taxon>
        <taxon>Aphanocapsa</taxon>
    </lineage>
</organism>
<dbReference type="PROSITE" id="PS00937">
    <property type="entry name" value="RIBOSOMAL_L20"/>
    <property type="match status" value="1"/>
</dbReference>
<dbReference type="HAMAP" id="MF_00382">
    <property type="entry name" value="Ribosomal_bL20"/>
    <property type="match status" value="1"/>
</dbReference>
<protein>
    <recommendedName>
        <fullName evidence="7 8">Large ribosomal subunit protein bL20</fullName>
    </recommendedName>
</protein>
<keyword evidence="5 8" id="KW-0687">Ribonucleoprotein</keyword>
<dbReference type="GO" id="GO:1990904">
    <property type="term" value="C:ribonucleoprotein complex"/>
    <property type="evidence" value="ECO:0007669"/>
    <property type="project" value="UniProtKB-KW"/>
</dbReference>
<dbReference type="Gene3D" id="1.10.1900.20">
    <property type="entry name" value="Ribosomal protein L20"/>
    <property type="match status" value="1"/>
</dbReference>
<name>A0A524RQI8_9CHRO</name>
<gene>
    <name evidence="8 10" type="primary">rplT</name>
    <name evidence="8" type="synonym">rpl20</name>
    <name evidence="10" type="ORF">ERJ67_01460</name>
</gene>
<evidence type="ECO:0000256" key="2">
    <source>
        <dbReference type="ARBA" id="ARBA00022730"/>
    </source>
</evidence>
<evidence type="ECO:0000256" key="8">
    <source>
        <dbReference type="HAMAP-Rule" id="MF_00382"/>
    </source>
</evidence>
<dbReference type="GO" id="GO:0019843">
    <property type="term" value="F:rRNA binding"/>
    <property type="evidence" value="ECO:0007669"/>
    <property type="project" value="UniProtKB-UniRule"/>
</dbReference>
<dbReference type="CDD" id="cd07026">
    <property type="entry name" value="Ribosomal_L20"/>
    <property type="match status" value="1"/>
</dbReference>
<keyword evidence="4 8" id="KW-0689">Ribosomal protein</keyword>
<dbReference type="GO" id="GO:0005840">
    <property type="term" value="C:ribosome"/>
    <property type="evidence" value="ECO:0007669"/>
    <property type="project" value="UniProtKB-KW"/>
</dbReference>
<dbReference type="PRINTS" id="PR00062">
    <property type="entry name" value="RIBOSOMALL20"/>
</dbReference>
<evidence type="ECO:0000256" key="6">
    <source>
        <dbReference type="ARBA" id="ARBA00024775"/>
    </source>
</evidence>
<accession>A0A524RQI8</accession>
<evidence type="ECO:0000313" key="11">
    <source>
        <dbReference type="Proteomes" id="UP000317990"/>
    </source>
</evidence>
<dbReference type="NCBIfam" id="TIGR01032">
    <property type="entry name" value="rplT_bact"/>
    <property type="match status" value="1"/>
</dbReference>
<dbReference type="Pfam" id="PF00453">
    <property type="entry name" value="Ribosomal_L20"/>
    <property type="match status" value="1"/>
</dbReference>
<dbReference type="Gene3D" id="6.10.160.10">
    <property type="match status" value="1"/>
</dbReference>
<evidence type="ECO:0000256" key="1">
    <source>
        <dbReference type="ARBA" id="ARBA00007698"/>
    </source>
</evidence>
<dbReference type="AlphaFoldDB" id="A0A524RQI8"/>
<dbReference type="GO" id="GO:0006412">
    <property type="term" value="P:translation"/>
    <property type="evidence" value="ECO:0007669"/>
    <property type="project" value="InterPro"/>
</dbReference>
<evidence type="ECO:0000256" key="4">
    <source>
        <dbReference type="ARBA" id="ARBA00022980"/>
    </source>
</evidence>
<reference evidence="10 11" key="1">
    <citation type="journal article" date="2019" name="mSystems">
        <title>Life at home and on the roam: Genomic adaptions reflect the dual lifestyle of an intracellular, facultative symbiont.</title>
        <authorList>
            <person name="Burgsdorf I."/>
        </authorList>
    </citation>
    <scope>NUCLEOTIDE SEQUENCE [LARGE SCALE GENOMIC DNA]</scope>
    <source>
        <strain evidence="10">277cV</strain>
    </source>
</reference>
<proteinExistence type="inferred from homology"/>
<dbReference type="EMBL" id="SRMO01000028">
    <property type="protein sequence ID" value="TGG94802.1"/>
    <property type="molecule type" value="Genomic_DNA"/>
</dbReference>
<evidence type="ECO:0000313" key="10">
    <source>
        <dbReference type="EMBL" id="TGG94802.1"/>
    </source>
</evidence>
<dbReference type="PANTHER" id="PTHR10986">
    <property type="entry name" value="39S RIBOSOMAL PROTEIN L20"/>
    <property type="match status" value="1"/>
</dbReference>
<evidence type="ECO:0000256" key="9">
    <source>
        <dbReference type="RuleBase" id="RU000560"/>
    </source>
</evidence>
<comment type="function">
    <text evidence="6 8 9">Binds directly to 23S ribosomal RNA and is necessary for the in vitro assembly process of the 50S ribosomal subunit. It is not involved in the protein synthesizing functions of that subunit.</text>
</comment>
<comment type="caution">
    <text evidence="10">The sequence shown here is derived from an EMBL/GenBank/DDBJ whole genome shotgun (WGS) entry which is preliminary data.</text>
</comment>
<dbReference type="GO" id="GO:0000027">
    <property type="term" value="P:ribosomal large subunit assembly"/>
    <property type="evidence" value="ECO:0007669"/>
    <property type="project" value="UniProtKB-UniRule"/>
</dbReference>
<dbReference type="InterPro" id="IPR049946">
    <property type="entry name" value="RIBOSOMAL_L20_CS"/>
</dbReference>
<dbReference type="InterPro" id="IPR005813">
    <property type="entry name" value="Ribosomal_bL20"/>
</dbReference>
<dbReference type="InterPro" id="IPR035566">
    <property type="entry name" value="Ribosomal_protein_bL20_C"/>
</dbReference>